<sequence length="67" mass="7640">MEDLEDDSLKPGMRILRHIYNSEDDDVVIYANSTHLQEEAIAIRNLLNFYENISAGVAADIEMIKKS</sequence>
<organism evidence="1 2">
    <name type="scientific">Candidatus Ruthia endofausta</name>
    <dbReference type="NCBI Taxonomy" id="2738852"/>
    <lineage>
        <taxon>Bacteria</taxon>
        <taxon>Pseudomonadati</taxon>
        <taxon>Pseudomonadota</taxon>
        <taxon>Gammaproteobacteria</taxon>
        <taxon>Candidatus Pseudothioglobaceae</taxon>
        <taxon>Candidatus Ruthturnera</taxon>
    </lineage>
</organism>
<evidence type="ECO:0000313" key="2">
    <source>
        <dbReference type="Proteomes" id="UP000509429"/>
    </source>
</evidence>
<accession>A0A6N0HNC4</accession>
<dbReference type="Proteomes" id="UP000509429">
    <property type="component" value="Chromosome"/>
</dbReference>
<name>A0A6N0HNC4_9GAMM</name>
<reference evidence="1 2" key="1">
    <citation type="submission" date="2020-05" db="EMBL/GenBank/DDBJ databases">
        <title>Horizontal transmission and recombination maintain forever young bacterial symbiont genomes.</title>
        <authorList>
            <person name="Russell S.L."/>
            <person name="Pepper-Tunick E."/>
            <person name="Svedberg J."/>
            <person name="Byrne A."/>
            <person name="Ruelas Castillo J."/>
            <person name="Vollmers C."/>
            <person name="Beinart R.A."/>
            <person name="Corbett-Detig R."/>
        </authorList>
    </citation>
    <scope>NUCLEOTIDE SEQUENCE [LARGE SCALE GENOMIC DNA]</scope>
    <source>
        <strain evidence="1">JDF_Ridge</strain>
    </source>
</reference>
<proteinExistence type="predicted"/>
<gene>
    <name evidence="1" type="ORF">HUE58_01190</name>
</gene>
<dbReference type="KEGG" id="reo:HUE58_01190"/>
<keyword evidence="2" id="KW-1185">Reference proteome</keyword>
<protein>
    <submittedName>
        <fullName evidence="1">Uncharacterized protein</fullName>
    </submittedName>
</protein>
<dbReference type="RefSeq" id="WP_174605266.1">
    <property type="nucleotide sequence ID" value="NZ_CP054490.1"/>
</dbReference>
<dbReference type="EMBL" id="CP054490">
    <property type="protein sequence ID" value="QKQ23826.1"/>
    <property type="molecule type" value="Genomic_DNA"/>
</dbReference>
<evidence type="ECO:0000313" key="1">
    <source>
        <dbReference type="EMBL" id="QKQ23826.1"/>
    </source>
</evidence>
<dbReference type="AlphaFoldDB" id="A0A6N0HNC4"/>